<dbReference type="CDD" id="cd00143">
    <property type="entry name" value="PP2Cc"/>
    <property type="match status" value="1"/>
</dbReference>
<dbReference type="InterPro" id="IPR015655">
    <property type="entry name" value="PP2C"/>
</dbReference>
<accession>A0A2P6R8N9</accession>
<dbReference type="OrthoDB" id="10264738at2759"/>
<dbReference type="OMA" id="MSWRKRS"/>
<dbReference type="AlphaFoldDB" id="A0A2P6R8N9"/>
<dbReference type="STRING" id="74649.A0A2P6R8N9"/>
<dbReference type="Pfam" id="PF00481">
    <property type="entry name" value="PP2C"/>
    <property type="match status" value="1"/>
</dbReference>
<dbReference type="Gramene" id="PRQ42796">
    <property type="protein sequence ID" value="PRQ42796"/>
    <property type="gene ID" value="RchiOBHm_Chr3g0461551"/>
</dbReference>
<evidence type="ECO:0000313" key="2">
    <source>
        <dbReference type="EMBL" id="PRQ42796.1"/>
    </source>
</evidence>
<keyword evidence="3" id="KW-1185">Reference proteome</keyword>
<dbReference type="EMBL" id="PDCK01000041">
    <property type="protein sequence ID" value="PRQ42796.1"/>
    <property type="molecule type" value="Genomic_DNA"/>
</dbReference>
<sequence length="452" mass="50198">MGGCCTKDALYYGNNIEDDRYCKDSTEYEGDDDNNIKYGDNGARIRMQGSSRYISMYTQQGKKGINQDAMTVWEDFAEKDMYFCGVFDGHGPDGHKIARYVRDNLPSKLSQVVKIYQLNTGIFDNANAASSFFNQENNTNPISKGSQDLSLSSWEASFVKSFKDMDEELSLDSTIDSFCSGSTAVNVVKQGDHLVIANLGDSRAVLGTRGEDNQIVPVQLTVDLKPDTPSEADRIKKCNGRIFALDEEPEVYRLWMPDEDCPGLAMARAFGDFCLKDYGLISIPEVCYKNITSDDEFVVLATDGVWDALSNANVVKIVASAKKRSTAAKLLVKRAVRAWKRKYPESKMDDCSVICLFLKDQPSLSHSMSHGSRGRVNDPALVSYYSTKSNVPTDEGGTEMSVVNSKISEDSKDGLSDLDGSTRVNSILNVSRYDNVLTWRKTSKDFEEVEAH</sequence>
<evidence type="ECO:0000313" key="3">
    <source>
        <dbReference type="Proteomes" id="UP000238479"/>
    </source>
</evidence>
<dbReference type="InterPro" id="IPR036457">
    <property type="entry name" value="PPM-type-like_dom_sf"/>
</dbReference>
<comment type="caution">
    <text evidence="2">The sequence shown here is derived from an EMBL/GenBank/DDBJ whole genome shotgun (WGS) entry which is preliminary data.</text>
</comment>
<dbReference type="SUPFAM" id="SSF81606">
    <property type="entry name" value="PP2C-like"/>
    <property type="match status" value="1"/>
</dbReference>
<name>A0A2P6R8N9_ROSCH</name>
<organism evidence="2 3">
    <name type="scientific">Rosa chinensis</name>
    <name type="common">China rose</name>
    <dbReference type="NCBI Taxonomy" id="74649"/>
    <lineage>
        <taxon>Eukaryota</taxon>
        <taxon>Viridiplantae</taxon>
        <taxon>Streptophyta</taxon>
        <taxon>Embryophyta</taxon>
        <taxon>Tracheophyta</taxon>
        <taxon>Spermatophyta</taxon>
        <taxon>Magnoliopsida</taxon>
        <taxon>eudicotyledons</taxon>
        <taxon>Gunneridae</taxon>
        <taxon>Pentapetalae</taxon>
        <taxon>rosids</taxon>
        <taxon>fabids</taxon>
        <taxon>Rosales</taxon>
        <taxon>Rosaceae</taxon>
        <taxon>Rosoideae</taxon>
        <taxon>Rosoideae incertae sedis</taxon>
        <taxon>Rosa</taxon>
    </lineage>
</organism>
<gene>
    <name evidence="2" type="ORF">RchiOBHm_Chr3g0461551</name>
</gene>
<feature type="domain" description="PPM-type phosphatase" evidence="1">
    <location>
        <begin position="53"/>
        <end position="358"/>
    </location>
</feature>
<dbReference type="Gene3D" id="3.60.40.10">
    <property type="entry name" value="PPM-type phosphatase domain"/>
    <property type="match status" value="1"/>
</dbReference>
<proteinExistence type="predicted"/>
<dbReference type="InterPro" id="IPR001932">
    <property type="entry name" value="PPM-type_phosphatase-like_dom"/>
</dbReference>
<dbReference type="PANTHER" id="PTHR47992">
    <property type="entry name" value="PROTEIN PHOSPHATASE"/>
    <property type="match status" value="1"/>
</dbReference>
<evidence type="ECO:0000259" key="1">
    <source>
        <dbReference type="PROSITE" id="PS51746"/>
    </source>
</evidence>
<keyword evidence="2" id="KW-0378">Hydrolase</keyword>
<dbReference type="Proteomes" id="UP000238479">
    <property type="component" value="Chromosome 3"/>
</dbReference>
<dbReference type="PROSITE" id="PS51746">
    <property type="entry name" value="PPM_2"/>
    <property type="match status" value="1"/>
</dbReference>
<dbReference type="SMART" id="SM00332">
    <property type="entry name" value="PP2Cc"/>
    <property type="match status" value="1"/>
</dbReference>
<reference evidence="2 3" key="1">
    <citation type="journal article" date="2018" name="Nat. Genet.">
        <title>The Rosa genome provides new insights in the design of modern roses.</title>
        <authorList>
            <person name="Bendahmane M."/>
        </authorList>
    </citation>
    <scope>NUCLEOTIDE SEQUENCE [LARGE SCALE GENOMIC DNA]</scope>
    <source>
        <strain evidence="3">cv. Old Blush</strain>
    </source>
</reference>
<protein>
    <recommendedName>
        <fullName evidence="1">PPM-type phosphatase domain-containing protein</fullName>
    </recommendedName>
</protein>
<dbReference type="GO" id="GO:0004722">
    <property type="term" value="F:protein serine/threonine phosphatase activity"/>
    <property type="evidence" value="ECO:0007669"/>
    <property type="project" value="InterPro"/>
</dbReference>